<protein>
    <submittedName>
        <fullName evidence="2">Uncharacterized protein</fullName>
    </submittedName>
</protein>
<dbReference type="EMBL" id="BPQB01000008">
    <property type="protein sequence ID" value="GJE88221.1"/>
    <property type="molecule type" value="Genomic_DNA"/>
</dbReference>
<comment type="caution">
    <text evidence="2">The sequence shown here is derived from an EMBL/GenBank/DDBJ whole genome shotgun (WGS) entry which is preliminary data.</text>
</comment>
<dbReference type="AlphaFoldDB" id="A0A9P3G4N7"/>
<name>A0A9P3G4N7_9APHY</name>
<accession>A0A9P3G4N7</accession>
<sequence length="133" mass="14581">MLDIFRRHVCLACQTTKKVPSSKVCRRPQKSSHLPAFCRGLYELYLRLLASPIFSLTRSSTTTSARASCSSTARARASTWPGACTRSPASRAPWTCRSRSRGRSTSTRSSRARSSGSAGTSVARRSRLRQPGN</sequence>
<feature type="compositionally biased region" description="Low complexity" evidence="1">
    <location>
        <begin position="59"/>
        <end position="79"/>
    </location>
</feature>
<gene>
    <name evidence="2" type="ORF">PsYK624_043040</name>
</gene>
<dbReference type="Proteomes" id="UP000703269">
    <property type="component" value="Unassembled WGS sequence"/>
</dbReference>
<evidence type="ECO:0000313" key="3">
    <source>
        <dbReference type="Proteomes" id="UP000703269"/>
    </source>
</evidence>
<organism evidence="2 3">
    <name type="scientific">Phanerochaete sordida</name>
    <dbReference type="NCBI Taxonomy" id="48140"/>
    <lineage>
        <taxon>Eukaryota</taxon>
        <taxon>Fungi</taxon>
        <taxon>Dikarya</taxon>
        <taxon>Basidiomycota</taxon>
        <taxon>Agaricomycotina</taxon>
        <taxon>Agaricomycetes</taxon>
        <taxon>Polyporales</taxon>
        <taxon>Phanerochaetaceae</taxon>
        <taxon>Phanerochaete</taxon>
    </lineage>
</organism>
<proteinExistence type="predicted"/>
<feature type="compositionally biased region" description="Low complexity" evidence="1">
    <location>
        <begin position="103"/>
        <end position="123"/>
    </location>
</feature>
<feature type="region of interest" description="Disordered" evidence="1">
    <location>
        <begin position="59"/>
        <end position="133"/>
    </location>
</feature>
<reference evidence="2 3" key="1">
    <citation type="submission" date="2021-08" db="EMBL/GenBank/DDBJ databases">
        <title>Draft Genome Sequence of Phanerochaete sordida strain YK-624.</title>
        <authorList>
            <person name="Mori T."/>
            <person name="Dohra H."/>
            <person name="Suzuki T."/>
            <person name="Kawagishi H."/>
            <person name="Hirai H."/>
        </authorList>
    </citation>
    <scope>NUCLEOTIDE SEQUENCE [LARGE SCALE GENOMIC DNA]</scope>
    <source>
        <strain evidence="2 3">YK-624</strain>
    </source>
</reference>
<keyword evidence="3" id="KW-1185">Reference proteome</keyword>
<evidence type="ECO:0000313" key="2">
    <source>
        <dbReference type="EMBL" id="GJE88221.1"/>
    </source>
</evidence>
<feature type="compositionally biased region" description="Basic residues" evidence="1">
    <location>
        <begin position="124"/>
        <end position="133"/>
    </location>
</feature>
<evidence type="ECO:0000256" key="1">
    <source>
        <dbReference type="SAM" id="MobiDB-lite"/>
    </source>
</evidence>